<name>A0A8J8AZV8_9FIRM</name>
<gene>
    <name evidence="2" type="ORF">KCX82_01750</name>
</gene>
<evidence type="ECO:0000256" key="1">
    <source>
        <dbReference type="SAM" id="Phobius"/>
    </source>
</evidence>
<proteinExistence type="predicted"/>
<organism evidence="2 3">
    <name type="scientific">Sinanaerobacter chloroacetimidivorans</name>
    <dbReference type="NCBI Taxonomy" id="2818044"/>
    <lineage>
        <taxon>Bacteria</taxon>
        <taxon>Bacillati</taxon>
        <taxon>Bacillota</taxon>
        <taxon>Clostridia</taxon>
        <taxon>Peptostreptococcales</taxon>
        <taxon>Anaerovoracaceae</taxon>
        <taxon>Sinanaerobacter</taxon>
    </lineage>
</organism>
<keyword evidence="1" id="KW-1133">Transmembrane helix</keyword>
<evidence type="ECO:0000313" key="2">
    <source>
        <dbReference type="EMBL" id="MBR0596589.1"/>
    </source>
</evidence>
<reference evidence="2" key="2">
    <citation type="submission" date="2021-04" db="EMBL/GenBank/DDBJ databases">
        <authorList>
            <person name="Liu J."/>
        </authorList>
    </citation>
    <scope>NUCLEOTIDE SEQUENCE</scope>
    <source>
        <strain evidence="2">BAD-6</strain>
    </source>
</reference>
<keyword evidence="3" id="KW-1185">Reference proteome</keyword>
<dbReference type="Proteomes" id="UP000675664">
    <property type="component" value="Unassembled WGS sequence"/>
</dbReference>
<keyword evidence="1" id="KW-0812">Transmembrane</keyword>
<protein>
    <recommendedName>
        <fullName evidence="4">YvrJ protein family protein</fullName>
    </recommendedName>
</protein>
<evidence type="ECO:0008006" key="4">
    <source>
        <dbReference type="Google" id="ProtNLM"/>
    </source>
</evidence>
<keyword evidence="1" id="KW-0472">Membrane</keyword>
<accession>A0A8J8AZV8</accession>
<sequence length="65" mass="7267">MDDVTQVATGLNQLLTYGPMGILLAYFMVKDWFRGKKSDDIIEKNTEVIKEFTVALNVLTSQGAK</sequence>
<reference evidence="2" key="1">
    <citation type="submission" date="2021-04" db="EMBL/GenBank/DDBJ databases">
        <title>Sinoanaerobacter chloroacetimidivorans sp. nov., an obligate anaerobic bacterium isolated from anaerobic sludge.</title>
        <authorList>
            <person name="Bao Y."/>
        </authorList>
    </citation>
    <scope>NUCLEOTIDE SEQUENCE</scope>
    <source>
        <strain evidence="2">BAD-6</strain>
    </source>
</reference>
<dbReference type="EMBL" id="JAGSND010000001">
    <property type="protein sequence ID" value="MBR0596589.1"/>
    <property type="molecule type" value="Genomic_DNA"/>
</dbReference>
<dbReference type="AlphaFoldDB" id="A0A8J8AZV8"/>
<dbReference type="RefSeq" id="WP_227016713.1">
    <property type="nucleotide sequence ID" value="NZ_JAGSND010000001.1"/>
</dbReference>
<comment type="caution">
    <text evidence="2">The sequence shown here is derived from an EMBL/GenBank/DDBJ whole genome shotgun (WGS) entry which is preliminary data.</text>
</comment>
<evidence type="ECO:0000313" key="3">
    <source>
        <dbReference type="Proteomes" id="UP000675664"/>
    </source>
</evidence>
<feature type="transmembrane region" description="Helical" evidence="1">
    <location>
        <begin position="12"/>
        <end position="29"/>
    </location>
</feature>